<feature type="signal peptide" evidence="1">
    <location>
        <begin position="1"/>
        <end position="21"/>
    </location>
</feature>
<organism evidence="2 3">
    <name type="scientific">Candidatus Paracaedimonas acanthamoebae</name>
    <dbReference type="NCBI Taxonomy" id="244581"/>
    <lineage>
        <taxon>Bacteria</taxon>
        <taxon>Pseudomonadati</taxon>
        <taxon>Pseudomonadota</taxon>
        <taxon>Alphaproteobacteria</taxon>
        <taxon>Holosporales</taxon>
        <taxon>Caedimonadaceae</taxon>
        <taxon>Candidatus Paracaedimonas</taxon>
    </lineage>
</organism>
<reference evidence="2" key="1">
    <citation type="submission" date="2021-02" db="EMBL/GenBank/DDBJ databases">
        <title>Thiocyanate and organic carbon inputs drive convergent selection for specific autotrophic Afipia and Thiobacillus strains within complex microbiomes.</title>
        <authorList>
            <person name="Huddy R.J."/>
            <person name="Sachdeva R."/>
            <person name="Kadzinga F."/>
            <person name="Kantor R.S."/>
            <person name="Harrison S.T.L."/>
            <person name="Banfield J.F."/>
        </authorList>
    </citation>
    <scope>NUCLEOTIDE SEQUENCE</scope>
    <source>
        <strain evidence="2">SCN18_10_11_15_R4_P_38_20</strain>
    </source>
</reference>
<name>A0A8J7PWK5_9PROT</name>
<feature type="chain" id="PRO_5035206861" evidence="1">
    <location>
        <begin position="22"/>
        <end position="258"/>
    </location>
</feature>
<evidence type="ECO:0000313" key="3">
    <source>
        <dbReference type="Proteomes" id="UP000664414"/>
    </source>
</evidence>
<keyword evidence="1" id="KW-0732">Signal</keyword>
<dbReference type="EMBL" id="JAFKGL010000011">
    <property type="protein sequence ID" value="MBN9412513.1"/>
    <property type="molecule type" value="Genomic_DNA"/>
</dbReference>
<protein>
    <submittedName>
        <fullName evidence="2">Outer membrane beta-barrel protein</fullName>
    </submittedName>
</protein>
<dbReference type="Proteomes" id="UP000664414">
    <property type="component" value="Unassembled WGS sequence"/>
</dbReference>
<dbReference type="SUPFAM" id="SSF56925">
    <property type="entry name" value="OMPA-like"/>
    <property type="match status" value="1"/>
</dbReference>
<dbReference type="InterPro" id="IPR011250">
    <property type="entry name" value="OMP/PagP_B-barrel"/>
</dbReference>
<dbReference type="AlphaFoldDB" id="A0A8J7PWK5"/>
<dbReference type="Gene3D" id="2.40.160.20">
    <property type="match status" value="1"/>
</dbReference>
<accession>A0A8J7PWK5</accession>
<comment type="caution">
    <text evidence="2">The sequence shown here is derived from an EMBL/GenBank/DDBJ whole genome shotgun (WGS) entry which is preliminary data.</text>
</comment>
<proteinExistence type="predicted"/>
<sequence length="258" mass="29692">MLRKVLYFWLSLLFNLSLSHATTWENLQSFKWPTCTVPQNSWRVGIGIGVEYFNLAAIEKYNFSELGSMHVGKRDQNQKQFQVAPSLEIGKTSCNDYYMGVVASWHYSGAKKESRVPFKNTTYFTQQFKMAHYFDILTKLGYKVTPETMGYLVVGPSITKWSHTTNQIKHKTLQDTFKTSQTSIGLGMGIGVEQVICKNVALSISYTHHFYKKEKKQKFMKFQENFGDGGDDDWRSGFVTKAITPSSDTVTFRLTYFF</sequence>
<evidence type="ECO:0000256" key="1">
    <source>
        <dbReference type="SAM" id="SignalP"/>
    </source>
</evidence>
<gene>
    <name evidence="2" type="ORF">J0H12_01105</name>
</gene>
<evidence type="ECO:0000313" key="2">
    <source>
        <dbReference type="EMBL" id="MBN9412513.1"/>
    </source>
</evidence>